<organism evidence="3 4">
    <name type="scientific">Arthrobacter ginkgonis</name>
    <dbReference type="NCBI Taxonomy" id="1630594"/>
    <lineage>
        <taxon>Bacteria</taxon>
        <taxon>Bacillati</taxon>
        <taxon>Actinomycetota</taxon>
        <taxon>Actinomycetes</taxon>
        <taxon>Micrococcales</taxon>
        <taxon>Micrococcaceae</taxon>
        <taxon>Arthrobacter</taxon>
    </lineage>
</organism>
<evidence type="ECO:0000313" key="3">
    <source>
        <dbReference type="EMBL" id="GAA3679917.1"/>
    </source>
</evidence>
<gene>
    <name evidence="3" type="ORF">GCM10023081_17610</name>
</gene>
<proteinExistence type="inferred from homology"/>
<feature type="domain" description="UspA" evidence="2">
    <location>
        <begin position="8"/>
        <end position="141"/>
    </location>
</feature>
<dbReference type="RefSeq" id="WP_345150115.1">
    <property type="nucleotide sequence ID" value="NZ_BAABEO010000011.1"/>
</dbReference>
<dbReference type="InterPro" id="IPR014729">
    <property type="entry name" value="Rossmann-like_a/b/a_fold"/>
</dbReference>
<dbReference type="PANTHER" id="PTHR46268:SF27">
    <property type="entry name" value="UNIVERSAL STRESS PROTEIN RV2623"/>
    <property type="match status" value="1"/>
</dbReference>
<protein>
    <submittedName>
        <fullName evidence="3">Universal stress protein</fullName>
    </submittedName>
</protein>
<reference evidence="4" key="1">
    <citation type="journal article" date="2019" name="Int. J. Syst. Evol. Microbiol.">
        <title>The Global Catalogue of Microorganisms (GCM) 10K type strain sequencing project: providing services to taxonomists for standard genome sequencing and annotation.</title>
        <authorList>
            <consortium name="The Broad Institute Genomics Platform"/>
            <consortium name="The Broad Institute Genome Sequencing Center for Infectious Disease"/>
            <person name="Wu L."/>
            <person name="Ma J."/>
        </authorList>
    </citation>
    <scope>NUCLEOTIDE SEQUENCE [LARGE SCALE GENOMIC DNA]</scope>
    <source>
        <strain evidence="4">JCM 30742</strain>
    </source>
</reference>
<dbReference type="Pfam" id="PF00582">
    <property type="entry name" value="Usp"/>
    <property type="match status" value="2"/>
</dbReference>
<evidence type="ECO:0000259" key="2">
    <source>
        <dbReference type="Pfam" id="PF00582"/>
    </source>
</evidence>
<dbReference type="Gene3D" id="3.40.50.12370">
    <property type="match status" value="1"/>
</dbReference>
<dbReference type="InterPro" id="IPR006016">
    <property type="entry name" value="UspA"/>
</dbReference>
<dbReference type="SUPFAM" id="SSF52402">
    <property type="entry name" value="Adenine nucleotide alpha hydrolases-like"/>
    <property type="match status" value="2"/>
</dbReference>
<keyword evidence="4" id="KW-1185">Reference proteome</keyword>
<evidence type="ECO:0000313" key="4">
    <source>
        <dbReference type="Proteomes" id="UP001500752"/>
    </source>
</evidence>
<comment type="similarity">
    <text evidence="1">Belongs to the universal stress protein A family.</text>
</comment>
<dbReference type="Gene3D" id="3.40.50.620">
    <property type="entry name" value="HUPs"/>
    <property type="match status" value="1"/>
</dbReference>
<accession>A0ABP7C860</accession>
<comment type="caution">
    <text evidence="3">The sequence shown here is derived from an EMBL/GenBank/DDBJ whole genome shotgun (WGS) entry which is preliminary data.</text>
</comment>
<dbReference type="EMBL" id="BAABEO010000011">
    <property type="protein sequence ID" value="GAA3679917.1"/>
    <property type="molecule type" value="Genomic_DNA"/>
</dbReference>
<dbReference type="CDD" id="cd00293">
    <property type="entry name" value="USP-like"/>
    <property type="match status" value="1"/>
</dbReference>
<sequence>MPSVARYVVGYTADERGAEALQLGARLAGTDGSTELDLVMALPEHTPFEAVYKGGAHSTDTVLGETVKKWAEEALAMVPEGIPATVLARSGPSEAEVLMDVAKEREALLIVVGAHRRGIAGRFTVGSVASALLHSSPVPLALATAAPEAEAAPTAGLSRVTAFIGTRAGAQAVVATAALAAARRGCPLRLVSLIPRELDDQAAIAEASAAAMAELDAVVAETGVKADVVVAHGSDIETAVEGLDWRHDETAVVGSSRLGRKRRIFLGATAHRMLRTLPVPLIVVPRDYKPGIAK</sequence>
<evidence type="ECO:0000256" key="1">
    <source>
        <dbReference type="ARBA" id="ARBA00008791"/>
    </source>
</evidence>
<feature type="domain" description="UspA" evidence="2">
    <location>
        <begin position="169"/>
        <end position="285"/>
    </location>
</feature>
<dbReference type="PANTHER" id="PTHR46268">
    <property type="entry name" value="STRESS RESPONSE PROTEIN NHAX"/>
    <property type="match status" value="1"/>
</dbReference>
<dbReference type="Proteomes" id="UP001500752">
    <property type="component" value="Unassembled WGS sequence"/>
</dbReference>
<name>A0ABP7C860_9MICC</name>